<feature type="transmembrane region" description="Helical" evidence="1">
    <location>
        <begin position="13"/>
        <end position="33"/>
    </location>
</feature>
<keyword evidence="1" id="KW-0812">Transmembrane</keyword>
<feature type="domain" description="PAC" evidence="2">
    <location>
        <begin position="406"/>
        <end position="459"/>
    </location>
</feature>
<dbReference type="CDD" id="cd12914">
    <property type="entry name" value="PDC1_DGC_like"/>
    <property type="match status" value="1"/>
</dbReference>
<dbReference type="PROSITE" id="PS50113">
    <property type="entry name" value="PAC"/>
    <property type="match status" value="1"/>
</dbReference>
<dbReference type="EMBL" id="MLJW01000443">
    <property type="protein sequence ID" value="OIQ87059.1"/>
    <property type="molecule type" value="Genomic_DNA"/>
</dbReference>
<dbReference type="InterPro" id="IPR035965">
    <property type="entry name" value="PAS-like_dom_sf"/>
</dbReference>
<reference evidence="3" key="1">
    <citation type="submission" date="2016-10" db="EMBL/GenBank/DDBJ databases">
        <title>Sequence of Gallionella enrichment culture.</title>
        <authorList>
            <person name="Poehlein A."/>
            <person name="Muehling M."/>
            <person name="Daniel R."/>
        </authorList>
    </citation>
    <scope>NUCLEOTIDE SEQUENCE</scope>
</reference>
<gene>
    <name evidence="3" type="ORF">GALL_310840</name>
</gene>
<evidence type="ECO:0000313" key="3">
    <source>
        <dbReference type="EMBL" id="OIQ87059.1"/>
    </source>
</evidence>
<evidence type="ECO:0000259" key="2">
    <source>
        <dbReference type="PROSITE" id="PS50113"/>
    </source>
</evidence>
<feature type="transmembrane region" description="Helical" evidence="1">
    <location>
        <begin position="298"/>
        <end position="318"/>
    </location>
</feature>
<sequence length="472" mass="53453">MINTSSGQRPGRILQYSATLLVFTLLAYAAFLVSQSWRDTKAEQAAQLATIAALSENSIDIYFTQLGIGMQSLGADLAATRKKPDLDRAFALVRRFQNLHTELDNVMLIRGDGKVLLTGATPNQPDMPTLAADPAFRQIRDELRQGSPFAIGRPVTGNIDKSWVVSARYAVSDPAGKLAYIISANLPVDMMQRYWIDSVTPRIAALGLVRNDGYLVSRYPEPDAAGLDKLYGKPVEGAMAEYLRANRRPALWKTEMRNSDGKTTGLLVMRRLQHYPLTLFVEMPATEIRAVWWREMHAPYFVIALALACAFAFYNLRFQRRAWSVEKRREELRRHYEHALRERSENEIFMFDTETLQLTYANDAAQENLGYTLERLQKMTIFGLQPEPGIETFGTMLEKLRRGEQESITYQTVQARENGSTYPVEVTLQLLTAEDGIGRLLAIVHDLTALRQAEENIRKFNAPVERRGGREK</sequence>
<accession>A0A1J5RBM4</accession>
<proteinExistence type="predicted"/>
<dbReference type="NCBIfam" id="TIGR00229">
    <property type="entry name" value="sensory_box"/>
    <property type="match status" value="1"/>
</dbReference>
<organism evidence="3">
    <name type="scientific">mine drainage metagenome</name>
    <dbReference type="NCBI Taxonomy" id="410659"/>
    <lineage>
        <taxon>unclassified sequences</taxon>
        <taxon>metagenomes</taxon>
        <taxon>ecological metagenomes</taxon>
    </lineage>
</organism>
<keyword evidence="1" id="KW-0472">Membrane</keyword>
<dbReference type="AlphaFoldDB" id="A0A1J5RBM4"/>
<keyword evidence="1" id="KW-1133">Transmembrane helix</keyword>
<protein>
    <submittedName>
        <fullName evidence="3">PAS fold protein</fullName>
    </submittedName>
</protein>
<name>A0A1J5RBM4_9ZZZZ</name>
<evidence type="ECO:0000256" key="1">
    <source>
        <dbReference type="SAM" id="Phobius"/>
    </source>
</evidence>
<dbReference type="SUPFAM" id="SSF55785">
    <property type="entry name" value="PYP-like sensor domain (PAS domain)"/>
    <property type="match status" value="1"/>
</dbReference>
<dbReference type="InterPro" id="IPR000700">
    <property type="entry name" value="PAS-assoc_C"/>
</dbReference>
<dbReference type="Pfam" id="PF13426">
    <property type="entry name" value="PAS_9"/>
    <property type="match status" value="1"/>
</dbReference>
<dbReference type="CDD" id="cd00130">
    <property type="entry name" value="PAS"/>
    <property type="match status" value="1"/>
</dbReference>
<dbReference type="InterPro" id="IPR000014">
    <property type="entry name" value="PAS"/>
</dbReference>
<comment type="caution">
    <text evidence="3">The sequence shown here is derived from an EMBL/GenBank/DDBJ whole genome shotgun (WGS) entry which is preliminary data.</text>
</comment>
<dbReference type="Gene3D" id="3.30.450.20">
    <property type="entry name" value="PAS domain"/>
    <property type="match status" value="2"/>
</dbReference>